<comment type="caution">
    <text evidence="2">The sequence shown here is derived from an EMBL/GenBank/DDBJ whole genome shotgun (WGS) entry which is preliminary data.</text>
</comment>
<dbReference type="SUPFAM" id="SSF52540">
    <property type="entry name" value="P-loop containing nucleoside triphosphate hydrolases"/>
    <property type="match status" value="1"/>
</dbReference>
<dbReference type="InterPro" id="IPR027417">
    <property type="entry name" value="P-loop_NTPase"/>
</dbReference>
<dbReference type="AlphaFoldDB" id="A0A6G1ZG07"/>
<dbReference type="PANTHER" id="PTHR34825:SF1">
    <property type="entry name" value="AAA-ATPASE-LIKE DOMAIN-CONTAINING PROTEIN"/>
    <property type="match status" value="1"/>
</dbReference>
<evidence type="ECO:0000259" key="1">
    <source>
        <dbReference type="Pfam" id="PF09820"/>
    </source>
</evidence>
<reference evidence="2" key="1">
    <citation type="journal article" date="2019" name="Nat. Med.">
        <title>A library of human gut bacterial isolates paired with longitudinal multiomics data enables mechanistic microbiome research.</title>
        <authorList>
            <person name="Poyet M."/>
            <person name="Groussin M."/>
            <person name="Gibbons S.M."/>
            <person name="Avila-Pacheco J."/>
            <person name="Jiang X."/>
            <person name="Kearney S.M."/>
            <person name="Perrotta A.R."/>
            <person name="Berdy B."/>
            <person name="Zhao S."/>
            <person name="Lieberman T.D."/>
            <person name="Swanson P.K."/>
            <person name="Smith M."/>
            <person name="Roesemann S."/>
            <person name="Alexander J.E."/>
            <person name="Rich S.A."/>
            <person name="Livny J."/>
            <person name="Vlamakis H."/>
            <person name="Clish C."/>
            <person name="Bullock K."/>
            <person name="Deik A."/>
            <person name="Scott J."/>
            <person name="Pierce K.A."/>
            <person name="Xavier R.J."/>
            <person name="Alm E.J."/>
        </authorList>
    </citation>
    <scope>NUCLEOTIDE SEQUENCE</scope>
    <source>
        <strain evidence="2">BIOML-A4</strain>
    </source>
</reference>
<sequence length="515" mass="60372">MAALYPIGIQNFEKIRKEGYLYVDKTALIYQMVKTGSYYFLSRPRRFGKSLLVSTLEAYFQGKEELFEGLAMEKLEQDWLEYPILHLDLNAERYSEASSLDSILQRHLNLWEDTWGKDEREKTLSDRFIGVIRRAKARSGRRVVILVDEYDKPLLQAIGDELLQDEYRSILKPFYGVLKTMDGDIRFALLTGVTKFGKVSVFSDLNNLMDISMDDRYVEICGMTETEIHAYMEQGVLDLTRNLQMDYEEVCMELKRRYDGYHFTHRSQGMYNPFSLLNTFAKSDFGDYWFETGTPSYLVELLKHTDYDLYNMAHTETNADVLNSIDAVSRNPIPVIYQSGYLTIKSYNPRFKIYTLGFPNQEVEEGFLNYLLPYYTSVNVIDTSFQLFKFIKEIESGDVDAFLSRLQSFFADTPYELIRNLEVHYQNVLFIVFKLVGFYVKVEYRTSRGRIDLVLQTDHYIYIMEFKLDGTTEEAMRQIEEKQYALPFASDERKLFKIGVNFDNETRNIAGWSVD</sequence>
<dbReference type="RefSeq" id="WP_010802209.1">
    <property type="nucleotide sequence ID" value="NZ_CAJSYT010000001.1"/>
</dbReference>
<organism evidence="2">
    <name type="scientific">Parabacteroides goldsteinii</name>
    <dbReference type="NCBI Taxonomy" id="328812"/>
    <lineage>
        <taxon>Bacteria</taxon>
        <taxon>Pseudomonadati</taxon>
        <taxon>Bacteroidota</taxon>
        <taxon>Bacteroidia</taxon>
        <taxon>Bacteroidales</taxon>
        <taxon>Tannerellaceae</taxon>
        <taxon>Parabacteroides</taxon>
    </lineage>
</organism>
<dbReference type="EMBL" id="WKLP01000022">
    <property type="protein sequence ID" value="MRY12752.1"/>
    <property type="molecule type" value="Genomic_DNA"/>
</dbReference>
<evidence type="ECO:0000313" key="2">
    <source>
        <dbReference type="EMBL" id="MRY12752.1"/>
    </source>
</evidence>
<dbReference type="Pfam" id="PF09820">
    <property type="entry name" value="AAA-ATPase_like"/>
    <property type="match status" value="1"/>
</dbReference>
<dbReference type="InterPro" id="IPR012547">
    <property type="entry name" value="PDDEXK_9"/>
</dbReference>
<accession>A0A6G1ZG07</accession>
<dbReference type="PANTHER" id="PTHR34825">
    <property type="entry name" value="CONSERVED PROTEIN, WITH A WEAK D-GALACTARATE DEHYDRATASE/ALTRONATE HYDROLASE DOMAIN"/>
    <property type="match status" value="1"/>
</dbReference>
<gene>
    <name evidence="2" type="ORF">GKE01_14905</name>
</gene>
<protein>
    <submittedName>
        <fullName evidence="2">AAA family ATPase</fullName>
    </submittedName>
</protein>
<proteinExistence type="predicted"/>
<feature type="domain" description="AAA-ATPase-like" evidence="1">
    <location>
        <begin position="6"/>
        <end position="202"/>
    </location>
</feature>
<name>A0A6G1ZG07_9BACT</name>
<dbReference type="InterPro" id="IPR018631">
    <property type="entry name" value="AAA-ATPase-like_dom"/>
</dbReference>
<dbReference type="Pfam" id="PF08011">
    <property type="entry name" value="PDDEXK_9"/>
    <property type="match status" value="1"/>
</dbReference>